<dbReference type="AlphaFoldDB" id="A0A914QH55"/>
<comment type="similarity">
    <text evidence="1">Belongs to the cytochrome P450 family.</text>
</comment>
<dbReference type="Pfam" id="PF00067">
    <property type="entry name" value="p450"/>
    <property type="match status" value="1"/>
</dbReference>
<dbReference type="Gene3D" id="1.10.630.10">
    <property type="entry name" value="Cytochrome P450"/>
    <property type="match status" value="1"/>
</dbReference>
<dbReference type="WBParaSite" id="PDA_v2.g26615.t1">
    <property type="protein sequence ID" value="PDA_v2.g26615.t1"/>
    <property type="gene ID" value="PDA_v2.g26615"/>
</dbReference>
<dbReference type="InterPro" id="IPR036396">
    <property type="entry name" value="Cyt_P450_sf"/>
</dbReference>
<evidence type="ECO:0000256" key="2">
    <source>
        <dbReference type="ARBA" id="ARBA00022617"/>
    </source>
</evidence>
<protein>
    <submittedName>
        <fullName evidence="8">Cytochrome P450</fullName>
    </submittedName>
</protein>
<keyword evidence="2" id="KW-0349">Heme</keyword>
<dbReference type="InterPro" id="IPR001128">
    <property type="entry name" value="Cyt_P450"/>
</dbReference>
<dbReference type="SUPFAM" id="SSF48264">
    <property type="entry name" value="Cytochrome P450"/>
    <property type="match status" value="1"/>
</dbReference>
<evidence type="ECO:0000256" key="3">
    <source>
        <dbReference type="ARBA" id="ARBA00022723"/>
    </source>
</evidence>
<evidence type="ECO:0000256" key="1">
    <source>
        <dbReference type="ARBA" id="ARBA00010617"/>
    </source>
</evidence>
<dbReference type="GO" id="GO:0008395">
    <property type="term" value="F:steroid hydroxylase activity"/>
    <property type="evidence" value="ECO:0007669"/>
    <property type="project" value="TreeGrafter"/>
</dbReference>
<evidence type="ECO:0000256" key="5">
    <source>
        <dbReference type="ARBA" id="ARBA00023004"/>
    </source>
</evidence>
<name>A0A914QH55_9BILA</name>
<reference evidence="8" key="1">
    <citation type="submission" date="2022-11" db="UniProtKB">
        <authorList>
            <consortium name="WormBaseParasite"/>
        </authorList>
    </citation>
    <scope>IDENTIFICATION</scope>
</reference>
<keyword evidence="6" id="KW-0503">Monooxygenase</keyword>
<dbReference type="PANTHER" id="PTHR24302:SF15">
    <property type="entry name" value="FATTY-ACID PEROXYGENASE"/>
    <property type="match status" value="1"/>
</dbReference>
<accession>A0A914QH55</accession>
<evidence type="ECO:0000313" key="8">
    <source>
        <dbReference type="WBParaSite" id="PDA_v2.g26615.t1"/>
    </source>
</evidence>
<sequence length="184" mass="21151">MTFAVISRSAMGINEEFGKSEFVKKIMIAFATCETVDNYIASFFAGTYDFLCVTKYFLILHFFTNVRFIQEMKTKIGKVITERENESAEEKGKRHQDFLDFLREAQEDNLNISNKADFDTKIPKKLTRDELIGSSHAFLLAGGDTTATLITYCLYELAIHPELEQRVLEETEKHHIKTAVNFKV</sequence>
<dbReference type="Proteomes" id="UP000887578">
    <property type="component" value="Unplaced"/>
</dbReference>
<proteinExistence type="inferred from homology"/>
<dbReference type="PANTHER" id="PTHR24302">
    <property type="entry name" value="CYTOCHROME P450 FAMILY 3"/>
    <property type="match status" value="1"/>
</dbReference>
<evidence type="ECO:0000313" key="7">
    <source>
        <dbReference type="Proteomes" id="UP000887578"/>
    </source>
</evidence>
<keyword evidence="7" id="KW-1185">Reference proteome</keyword>
<dbReference type="GO" id="GO:0005506">
    <property type="term" value="F:iron ion binding"/>
    <property type="evidence" value="ECO:0007669"/>
    <property type="project" value="InterPro"/>
</dbReference>
<dbReference type="GO" id="GO:0016705">
    <property type="term" value="F:oxidoreductase activity, acting on paired donors, with incorporation or reduction of molecular oxygen"/>
    <property type="evidence" value="ECO:0007669"/>
    <property type="project" value="InterPro"/>
</dbReference>
<evidence type="ECO:0000256" key="6">
    <source>
        <dbReference type="ARBA" id="ARBA00023033"/>
    </source>
</evidence>
<dbReference type="GO" id="GO:0020037">
    <property type="term" value="F:heme binding"/>
    <property type="evidence" value="ECO:0007669"/>
    <property type="project" value="InterPro"/>
</dbReference>
<dbReference type="InterPro" id="IPR050705">
    <property type="entry name" value="Cytochrome_P450_3A"/>
</dbReference>
<organism evidence="7 8">
    <name type="scientific">Panagrolaimus davidi</name>
    <dbReference type="NCBI Taxonomy" id="227884"/>
    <lineage>
        <taxon>Eukaryota</taxon>
        <taxon>Metazoa</taxon>
        <taxon>Ecdysozoa</taxon>
        <taxon>Nematoda</taxon>
        <taxon>Chromadorea</taxon>
        <taxon>Rhabditida</taxon>
        <taxon>Tylenchina</taxon>
        <taxon>Panagrolaimomorpha</taxon>
        <taxon>Panagrolaimoidea</taxon>
        <taxon>Panagrolaimidae</taxon>
        <taxon>Panagrolaimus</taxon>
    </lineage>
</organism>
<evidence type="ECO:0000256" key="4">
    <source>
        <dbReference type="ARBA" id="ARBA00023002"/>
    </source>
</evidence>
<keyword evidence="4" id="KW-0560">Oxidoreductase</keyword>
<keyword evidence="3" id="KW-0479">Metal-binding</keyword>
<keyword evidence="5" id="KW-0408">Iron</keyword>